<proteinExistence type="predicted"/>
<feature type="domain" description="DNA2/NAM7 helicase-like C-terminal" evidence="7">
    <location>
        <begin position="911"/>
        <end position="1046"/>
    </location>
</feature>
<dbReference type="CDD" id="cd18808">
    <property type="entry name" value="SF1_C_Upf1"/>
    <property type="match status" value="1"/>
</dbReference>
<evidence type="ECO:0000256" key="1">
    <source>
        <dbReference type="ARBA" id="ARBA00022741"/>
    </source>
</evidence>
<dbReference type="EMBL" id="FNCE01000007">
    <property type="protein sequence ID" value="SDG25769.1"/>
    <property type="molecule type" value="Genomic_DNA"/>
</dbReference>
<feature type="compositionally biased region" description="Polar residues" evidence="6">
    <location>
        <begin position="175"/>
        <end position="187"/>
    </location>
</feature>
<protein>
    <submittedName>
        <fullName evidence="8">Part of AAA domain-containing protein</fullName>
    </submittedName>
</protein>
<evidence type="ECO:0000256" key="4">
    <source>
        <dbReference type="ARBA" id="ARBA00022840"/>
    </source>
</evidence>
<dbReference type="GO" id="GO:0016787">
    <property type="term" value="F:hydrolase activity"/>
    <property type="evidence" value="ECO:0007669"/>
    <property type="project" value="UniProtKB-KW"/>
</dbReference>
<keyword evidence="5" id="KW-0175">Coiled coil</keyword>
<evidence type="ECO:0000313" key="8">
    <source>
        <dbReference type="EMBL" id="SDG25769.1"/>
    </source>
</evidence>
<evidence type="ECO:0000313" key="9">
    <source>
        <dbReference type="Proteomes" id="UP000199415"/>
    </source>
</evidence>
<dbReference type="RefSeq" id="WP_090020519.1">
    <property type="nucleotide sequence ID" value="NZ_FNCE01000007.1"/>
</dbReference>
<dbReference type="GO" id="GO:0005524">
    <property type="term" value="F:ATP binding"/>
    <property type="evidence" value="ECO:0007669"/>
    <property type="project" value="UniProtKB-KW"/>
</dbReference>
<evidence type="ECO:0000256" key="5">
    <source>
        <dbReference type="SAM" id="Coils"/>
    </source>
</evidence>
<organism evidence="8 9">
    <name type="scientific">Limimonas halophila</name>
    <dbReference type="NCBI Taxonomy" id="1082479"/>
    <lineage>
        <taxon>Bacteria</taxon>
        <taxon>Pseudomonadati</taxon>
        <taxon>Pseudomonadota</taxon>
        <taxon>Alphaproteobacteria</taxon>
        <taxon>Rhodospirillales</taxon>
        <taxon>Rhodovibrionaceae</taxon>
        <taxon>Limimonas</taxon>
    </lineage>
</organism>
<dbReference type="STRING" id="1082479.SAMN05216241_107125"/>
<feature type="region of interest" description="Disordered" evidence="6">
    <location>
        <begin position="175"/>
        <end position="201"/>
    </location>
</feature>
<evidence type="ECO:0000256" key="3">
    <source>
        <dbReference type="ARBA" id="ARBA00022806"/>
    </source>
</evidence>
<dbReference type="PANTHER" id="PTHR43788">
    <property type="entry name" value="DNA2/NAM7 HELICASE FAMILY MEMBER"/>
    <property type="match status" value="1"/>
</dbReference>
<sequence length="1077" mass="117640">MDSAKLLTYWNYCLKDADLLEIQVKEDTELTYVSQDTLRAGQLDQTAVNALWDSANAESKIGPDQYGETRLEILAAPLVLRAETARGGRDRTNGKPRLVLIVPARLDEAGALHPHPEQGAFVARQFLEPMGGGEPTVAALDAYDAARSIFDEVRADTWSEHLRRAEALLAKTLQAAESGSPPQQSGATEEDPADGAMSAHGGAVPPGWLALDEAALLPTSGLVQAGHHLRRLTAYAAEGDSRKRLRGTALCSVIQGGERRGLRHWRGRSRKQAHLGQMKGDFPLAELQREALAHYNETGDGEVLAVDGPPGTGKTTLIQSVVAHLVVDRARRGAEPPLIFGTSANNQAVTNVIDAFGESSGDDGPLGLRWLPEVSSFGLYLPSPSQQVSEGYQVAGLNGWQWRGFIADKHDPEYISKAKAAFAAACRLHNGADTVDTGVQALCDEIRAECDRIERAQKTAHDVLEGRGALPGGTLASARDELECRRKACADTQARYNETIERVQREREPAAARCDAVRDLHAEAAPLTARGLIAALLRLLPGRRARAWRRLQHRLRELDLGEIAGAPFDRLEAPSPSELRAAFERLDRDAREAVKAADDRVARLRRERDAEVQHLRKKERRLRETIRHMEDLEDRFARLVSEFLQRTGGVTHPGKAEILESPASIEELLDVKARHRAFLLAVHYWEGRFLLEADRDVVNANKPGAKLNGAPAGARRATLRRTAMLTPCMVSTAYMLPRWLSCRQGGADGETVYMLGEADLLIADEAGQASPDVAGPPFALARTGLIVGDIWQIEPVHDLPVSVDEANLRQLGLDRDTVAGDTIRKNGLKASPGSGEDTGGNLMVAAHRATAWSRAHADEPPRADGLFLEEHRRCPDPIIGFCNDLIYEPEGQPLVPCRGKKVAGGLPFFGWVDVVGRVERRAGSMANPDEADAIAAWLARNRLALQRTYGRQGERLEDLVAVVTPYRPQKEALIRALRNQGIRVARNAGMTVGTVHALQGAASQIVIFSPTITGDVDKTAFFDRQPNMLNVAVSRAKRSFLVFGDMRRFRGEGRKHSDVLARHMERAVQTGSQTASV</sequence>
<dbReference type="InterPro" id="IPR050534">
    <property type="entry name" value="Coronavir_polyprotein_1ab"/>
</dbReference>
<feature type="coiled-coil region" evidence="5">
    <location>
        <begin position="587"/>
        <end position="642"/>
    </location>
</feature>
<dbReference type="InterPro" id="IPR041679">
    <property type="entry name" value="DNA2/NAM7-like_C"/>
</dbReference>
<evidence type="ECO:0000256" key="6">
    <source>
        <dbReference type="SAM" id="MobiDB-lite"/>
    </source>
</evidence>
<keyword evidence="2" id="KW-0378">Hydrolase</keyword>
<dbReference type="InterPro" id="IPR027417">
    <property type="entry name" value="P-loop_NTPase"/>
</dbReference>
<name>A0A1G7STK9_9PROT</name>
<dbReference type="GO" id="GO:0043139">
    <property type="term" value="F:5'-3' DNA helicase activity"/>
    <property type="evidence" value="ECO:0007669"/>
    <property type="project" value="TreeGrafter"/>
</dbReference>
<dbReference type="Gene3D" id="3.40.50.300">
    <property type="entry name" value="P-loop containing nucleotide triphosphate hydrolases"/>
    <property type="match status" value="2"/>
</dbReference>
<evidence type="ECO:0000256" key="2">
    <source>
        <dbReference type="ARBA" id="ARBA00022801"/>
    </source>
</evidence>
<dbReference type="Pfam" id="PF13087">
    <property type="entry name" value="AAA_12"/>
    <property type="match status" value="1"/>
</dbReference>
<dbReference type="SUPFAM" id="SSF52540">
    <property type="entry name" value="P-loop containing nucleoside triphosphate hydrolases"/>
    <property type="match status" value="1"/>
</dbReference>
<dbReference type="Proteomes" id="UP000199415">
    <property type="component" value="Unassembled WGS sequence"/>
</dbReference>
<evidence type="ECO:0000259" key="7">
    <source>
        <dbReference type="Pfam" id="PF13087"/>
    </source>
</evidence>
<gene>
    <name evidence="8" type="ORF">SAMN05216241_107125</name>
</gene>
<dbReference type="InterPro" id="IPR047187">
    <property type="entry name" value="SF1_C_Upf1"/>
</dbReference>
<accession>A0A1G7STK9</accession>
<keyword evidence="3" id="KW-0347">Helicase</keyword>
<reference evidence="8 9" key="1">
    <citation type="submission" date="2016-10" db="EMBL/GenBank/DDBJ databases">
        <authorList>
            <person name="de Groot N.N."/>
        </authorList>
    </citation>
    <scope>NUCLEOTIDE SEQUENCE [LARGE SCALE GENOMIC DNA]</scope>
    <source>
        <strain evidence="8 9">DSM 25584</strain>
    </source>
</reference>
<dbReference type="OrthoDB" id="9757917at2"/>
<dbReference type="AlphaFoldDB" id="A0A1G7STK9"/>
<keyword evidence="4" id="KW-0067">ATP-binding</keyword>
<keyword evidence="9" id="KW-1185">Reference proteome</keyword>
<keyword evidence="1" id="KW-0547">Nucleotide-binding</keyword>
<dbReference type="PANTHER" id="PTHR43788:SF8">
    <property type="entry name" value="DNA-BINDING PROTEIN SMUBP-2"/>
    <property type="match status" value="1"/>
</dbReference>